<reference evidence="2" key="1">
    <citation type="journal article" date="2023" name="Nat. Plants">
        <title>Single-cell RNA sequencing provides a high-resolution roadmap for understanding the multicellular compartmentation of specialized metabolism.</title>
        <authorList>
            <person name="Sun S."/>
            <person name="Shen X."/>
            <person name="Li Y."/>
            <person name="Li Y."/>
            <person name="Wang S."/>
            <person name="Li R."/>
            <person name="Zhang H."/>
            <person name="Shen G."/>
            <person name="Guo B."/>
            <person name="Wei J."/>
            <person name="Xu J."/>
            <person name="St-Pierre B."/>
            <person name="Chen S."/>
            <person name="Sun C."/>
        </authorList>
    </citation>
    <scope>NUCLEOTIDE SEQUENCE [LARGE SCALE GENOMIC DNA]</scope>
</reference>
<dbReference type="Proteomes" id="UP001060085">
    <property type="component" value="Linkage Group LG05"/>
</dbReference>
<dbReference type="EMBL" id="CM044705">
    <property type="protein sequence ID" value="KAI5663927.1"/>
    <property type="molecule type" value="Genomic_DNA"/>
</dbReference>
<sequence>MRESCCDISSSLNSHSSEEKFEAQNIENEGSLGYKLYKTISFLSSTSFLIQPKFLNFLTTTCGIKSNHRMKAKGESMERSLALAMNPFLLCHELSFKELNFVVRKPSWVSTLSFSFQGIHVVAIYGKKMNGSW</sequence>
<accession>A0ACC0ASE4</accession>
<gene>
    <name evidence="1" type="ORF">M9H77_23250</name>
</gene>
<keyword evidence="2" id="KW-1185">Reference proteome</keyword>
<comment type="caution">
    <text evidence="1">The sequence shown here is derived from an EMBL/GenBank/DDBJ whole genome shotgun (WGS) entry which is preliminary data.</text>
</comment>
<proteinExistence type="predicted"/>
<name>A0ACC0ASE4_CATRO</name>
<evidence type="ECO:0000313" key="1">
    <source>
        <dbReference type="EMBL" id="KAI5663927.1"/>
    </source>
</evidence>
<evidence type="ECO:0000313" key="2">
    <source>
        <dbReference type="Proteomes" id="UP001060085"/>
    </source>
</evidence>
<organism evidence="1 2">
    <name type="scientific">Catharanthus roseus</name>
    <name type="common">Madagascar periwinkle</name>
    <name type="synonym">Vinca rosea</name>
    <dbReference type="NCBI Taxonomy" id="4058"/>
    <lineage>
        <taxon>Eukaryota</taxon>
        <taxon>Viridiplantae</taxon>
        <taxon>Streptophyta</taxon>
        <taxon>Embryophyta</taxon>
        <taxon>Tracheophyta</taxon>
        <taxon>Spermatophyta</taxon>
        <taxon>Magnoliopsida</taxon>
        <taxon>eudicotyledons</taxon>
        <taxon>Gunneridae</taxon>
        <taxon>Pentapetalae</taxon>
        <taxon>asterids</taxon>
        <taxon>lamiids</taxon>
        <taxon>Gentianales</taxon>
        <taxon>Apocynaceae</taxon>
        <taxon>Rauvolfioideae</taxon>
        <taxon>Vinceae</taxon>
        <taxon>Catharanthinae</taxon>
        <taxon>Catharanthus</taxon>
    </lineage>
</organism>
<protein>
    <submittedName>
        <fullName evidence="1">Uncharacterized protein</fullName>
    </submittedName>
</protein>